<dbReference type="GO" id="GO:0016829">
    <property type="term" value="F:lyase activity"/>
    <property type="evidence" value="ECO:0007669"/>
    <property type="project" value="UniProtKB-KW"/>
</dbReference>
<protein>
    <submittedName>
        <fullName evidence="2">Oxidase EvaA</fullName>
        <ecNumber evidence="2">4.2.1.159</ecNumber>
    </submittedName>
</protein>
<proteinExistence type="predicted"/>
<dbReference type="InterPro" id="IPR005212">
    <property type="entry name" value="EvaA-like"/>
</dbReference>
<keyword evidence="2" id="KW-0456">Lyase</keyword>
<sequence length="479" mass="53306">MSSGTGTPALRKPDQILRHRLARSAGEVAGTASSPTDVRDWVYERGLVQTHEVELIAFDEMDRWAFNPDSGDLGHDTGRFFSVCGLKVETNSGPIPTWTQPIINQPEIGILGILVKEIDGVLHCLMQAKAEPGNVNGVQLSPTVQATRSNYTKAHGGASVPYLDYFRDFARHRVLADVLQSEQGSWFYRKRNRNMIVEVDEEVEVLDDFAWVTLGQLNQLLAEDDFVNMDARTVLSCMPSGFEGGNDRVGDGLASAIARSCDPFAGSMFSPAEVLSWITSRHSETQLSTELIPLHAVEHWRRTSHEIQHESGAYFSVVAVRVKTNSREVSGWTQPLIQPHGLGMVALLVKNVDGVLHALVNARVEPGYLDVVELASTVQCSPDTYTKLGMEHAQPPFLDYVLKADPRRVLFDTVLSEEGGRFYHARNRYVIVEVPEDFGGEGLPDYRWLTLHQINGLLQHSRYVNVEARSLFACLRGLR</sequence>
<dbReference type="Pfam" id="PF03559">
    <property type="entry name" value="Hexose_dehydrat"/>
    <property type="match status" value="2"/>
</dbReference>
<feature type="domain" description="dTDP-4-dehydro-6-deoxy-alpha-D-glucopyranose 2,3-dehydratase" evidence="1">
    <location>
        <begin position="37"/>
        <end position="238"/>
    </location>
</feature>
<gene>
    <name evidence="2" type="ORF">HNR67_006315</name>
</gene>
<comment type="caution">
    <text evidence="2">The sequence shown here is derived from an EMBL/GenBank/DDBJ whole genome shotgun (WGS) entry which is preliminary data.</text>
</comment>
<dbReference type="EC" id="4.2.1.159" evidence="2"/>
<evidence type="ECO:0000313" key="2">
    <source>
        <dbReference type="EMBL" id="MBB4680197.1"/>
    </source>
</evidence>
<reference evidence="2 3" key="1">
    <citation type="submission" date="2020-08" db="EMBL/GenBank/DDBJ databases">
        <title>Sequencing the genomes of 1000 actinobacteria strains.</title>
        <authorList>
            <person name="Klenk H.-P."/>
        </authorList>
    </citation>
    <scope>NUCLEOTIDE SEQUENCE [LARGE SCALE GENOMIC DNA]</scope>
    <source>
        <strain evidence="2 3">DSM 44230</strain>
    </source>
</reference>
<accession>A0A7W7FWF3</accession>
<keyword evidence="3" id="KW-1185">Reference proteome</keyword>
<dbReference type="Gene3D" id="3.90.79.40">
    <property type="entry name" value="EvaA sugar 2,3-dehydratase subunit"/>
    <property type="match status" value="2"/>
</dbReference>
<name>A0A7W7FWF3_9PSEU</name>
<evidence type="ECO:0000313" key="3">
    <source>
        <dbReference type="Proteomes" id="UP000533598"/>
    </source>
</evidence>
<dbReference type="InterPro" id="IPR038153">
    <property type="entry name" value="EvaA-like_sf"/>
</dbReference>
<dbReference type="Proteomes" id="UP000533598">
    <property type="component" value="Unassembled WGS sequence"/>
</dbReference>
<feature type="domain" description="dTDP-4-dehydro-6-deoxy-alpha-D-glucopyranose 2,3-dehydratase" evidence="1">
    <location>
        <begin position="272"/>
        <end position="475"/>
    </location>
</feature>
<dbReference type="RefSeq" id="WP_185005856.1">
    <property type="nucleotide sequence ID" value="NZ_BAAAUI010000009.1"/>
</dbReference>
<dbReference type="AlphaFoldDB" id="A0A7W7FWF3"/>
<evidence type="ECO:0000259" key="1">
    <source>
        <dbReference type="Pfam" id="PF03559"/>
    </source>
</evidence>
<organism evidence="2 3">
    <name type="scientific">Crossiella cryophila</name>
    <dbReference type="NCBI Taxonomy" id="43355"/>
    <lineage>
        <taxon>Bacteria</taxon>
        <taxon>Bacillati</taxon>
        <taxon>Actinomycetota</taxon>
        <taxon>Actinomycetes</taxon>
        <taxon>Pseudonocardiales</taxon>
        <taxon>Pseudonocardiaceae</taxon>
        <taxon>Crossiella</taxon>
    </lineage>
</organism>
<dbReference type="EMBL" id="JACHMH010000001">
    <property type="protein sequence ID" value="MBB4680197.1"/>
    <property type="molecule type" value="Genomic_DNA"/>
</dbReference>